<feature type="domain" description="Coiled-coil protein 142 C-terminal" evidence="2">
    <location>
        <begin position="612"/>
        <end position="913"/>
    </location>
</feature>
<feature type="region of interest" description="Disordered" evidence="1">
    <location>
        <begin position="1"/>
        <end position="75"/>
    </location>
</feature>
<protein>
    <submittedName>
        <fullName evidence="4">Uncharacterized protein LOC116940719 isoform X1</fullName>
    </submittedName>
</protein>
<evidence type="ECO:0000313" key="4">
    <source>
        <dbReference type="RefSeq" id="XP_032806776.1"/>
    </source>
</evidence>
<dbReference type="KEGG" id="pmrn:116940719"/>
<dbReference type="RefSeq" id="XP_032806776.1">
    <property type="nucleotide sequence ID" value="XM_032950885.1"/>
</dbReference>
<dbReference type="PANTHER" id="PTHR21436:SF2">
    <property type="entry name" value="COILED-COIL DOMAIN-CONTAINING PROTEIN 142"/>
    <property type="match status" value="1"/>
</dbReference>
<name>A0AAJ7SXY7_PETMA</name>
<feature type="compositionally biased region" description="Basic residues" evidence="1">
    <location>
        <begin position="1074"/>
        <end position="1085"/>
    </location>
</feature>
<dbReference type="PANTHER" id="PTHR21436">
    <property type="entry name" value="COILED-COIL DOMAIN-CONTAINING PROTEIN 142"/>
    <property type="match status" value="1"/>
</dbReference>
<dbReference type="Proteomes" id="UP001318040">
    <property type="component" value="Chromosome 9"/>
</dbReference>
<dbReference type="Pfam" id="PF14923">
    <property type="entry name" value="CCDC142"/>
    <property type="match status" value="1"/>
</dbReference>
<feature type="compositionally biased region" description="Low complexity" evidence="1">
    <location>
        <begin position="975"/>
        <end position="998"/>
    </location>
</feature>
<proteinExistence type="predicted"/>
<dbReference type="GeneID" id="116940719"/>
<accession>A0AAJ7SXY7</accession>
<dbReference type="InterPro" id="IPR026700">
    <property type="entry name" value="CCDC142"/>
</dbReference>
<evidence type="ECO:0000259" key="2">
    <source>
        <dbReference type="Pfam" id="PF14923"/>
    </source>
</evidence>
<dbReference type="AlphaFoldDB" id="A0AAJ7SXY7"/>
<reference evidence="4" key="1">
    <citation type="submission" date="2025-08" db="UniProtKB">
        <authorList>
            <consortium name="RefSeq"/>
        </authorList>
    </citation>
    <scope>IDENTIFICATION</scope>
    <source>
        <tissue evidence="4">Sperm</tissue>
    </source>
</reference>
<feature type="region of interest" description="Disordered" evidence="1">
    <location>
        <begin position="938"/>
        <end position="1122"/>
    </location>
</feature>
<feature type="region of interest" description="Disordered" evidence="1">
    <location>
        <begin position="485"/>
        <end position="504"/>
    </location>
</feature>
<gene>
    <name evidence="4" type="primary">LOC116940719</name>
</gene>
<evidence type="ECO:0000313" key="3">
    <source>
        <dbReference type="Proteomes" id="UP001318040"/>
    </source>
</evidence>
<feature type="compositionally biased region" description="Basic and acidic residues" evidence="1">
    <location>
        <begin position="1086"/>
        <end position="1111"/>
    </location>
</feature>
<keyword evidence="3" id="KW-1185">Reference proteome</keyword>
<feature type="compositionally biased region" description="Low complexity" evidence="1">
    <location>
        <begin position="65"/>
        <end position="74"/>
    </location>
</feature>
<dbReference type="InterPro" id="IPR055350">
    <property type="entry name" value="CCDC142_C"/>
</dbReference>
<sequence>MMAHLPGSIAVHPRSPGHSLKDRGISARRPTAITRELSSDSDQPASAAETLPSGGQSPAGGSKGEGSMSKSGMEPQLSSLLAPIQDGLLDMVHDFRMNGLKPLVLGSQVEEGGTRRKRGPSLMTRLKTMAGHEGGQHEECTAQHLSRKGGHPPREGRNRTQHTLTAHLHACLQNLGKHYRSVAVPTTPHTRCCHFVVEEGEAAALAFCHHAGYAIVGAHCQRLHELSKRRARLLFSRDYVQALTSASLYVRHVSGLLGADRDLLCDLRGRCHSGSTATARHQLPPLKSACSELQDLCNSWSGLYQRVRSDPALGENAWTHGAHLPGVAQSSTRDLRTQQGSCFNRSSLPLLALQGVSYMEQLLCIRLCLLARHPDLVPKSDICQAIVMFNKTLAEFQTSDCAKCCIYPKIDACGFPSGLAVKVVSMQKVLKIVANERAVSVAHTLCSAFSPDQKWDVSLGKVANADDDFLAQIGLLPGSDVPVGSTDESLTPDQAPPKDKLKDKAAGSSQIASIVYILRQLCIAEDGFMKKILAVCLSNVSLPEENAVLQQETRIVGQSYLSHRLSDYIEQGSDRCLAETSRVDGETPRIPRPPAAMFSETTRWPRWYEQRLWHGVSTCLLGRLFSPTHACDGGAHRGLGPLGFHPCPVVMALVEDLREAGAEECLPLECQQQVRAASSHLHAWLVMRSWDAVFCQALSSAWRDRCAPCADEGACMTTTARLFHQSLLPLQSLLASCDGTTLLPSANGPIALCAIERGLATLQAAFHWLSTKSFHFLASWSLEEVFLVTQGDLRVFLEASSAFLLLAKAASVSAGSDGRQRDARNALTLLENTALQLQALSEETLRLFASDCKKMAQETLEQTMPLGKQWRQAKELAARPTEPNEYALVAVATVVQPVMEALAPLDTHCQVEPAAQRAGRASAEDGFPGAALLLGLRVVPPGTGDTPPSTRPRRFPPCGGGGALSAQAAPPPAQPAGAGEGPAEQLVQQGVGGQQLPQPREPGLPMHQLQGAPSRGAPGPRRVGGECEAVPAPPSKAGEGSRLRHQQRHGTRWGGRELLPVRQRGHGTLPPGRRPTRRRRHRQGPRARDVGRRAARREPRFRDRGRDRAGQDHLAPAGRDGRVSAGGVAGLEAARWGQAVALATAALLDQRTGAMKGMGFRCQRSFSRGVSIARTCAVCCVNEHPLQPACNMSNRRLGNAASLGSTCNEAMFSGLNF</sequence>
<evidence type="ECO:0000256" key="1">
    <source>
        <dbReference type="SAM" id="MobiDB-lite"/>
    </source>
</evidence>
<organism evidence="3 4">
    <name type="scientific">Petromyzon marinus</name>
    <name type="common">Sea lamprey</name>
    <dbReference type="NCBI Taxonomy" id="7757"/>
    <lineage>
        <taxon>Eukaryota</taxon>
        <taxon>Metazoa</taxon>
        <taxon>Chordata</taxon>
        <taxon>Craniata</taxon>
        <taxon>Vertebrata</taxon>
        <taxon>Cyclostomata</taxon>
        <taxon>Hyperoartia</taxon>
        <taxon>Petromyzontiformes</taxon>
        <taxon>Petromyzontidae</taxon>
        <taxon>Petromyzon</taxon>
    </lineage>
</organism>